<dbReference type="FunFam" id="2.60.40.60:FF:000158">
    <property type="entry name" value="Dachsous cadherin-related 1"/>
    <property type="match status" value="1"/>
</dbReference>
<protein>
    <submittedName>
        <fullName evidence="14">Cadherin-like protein 26</fullName>
    </submittedName>
</protein>
<evidence type="ECO:0000256" key="9">
    <source>
        <dbReference type="ARBA" id="ARBA00023136"/>
    </source>
</evidence>
<dbReference type="PANTHER" id="PTHR24027:SF433">
    <property type="entry name" value="CADHERIN 27-RELATED"/>
    <property type="match status" value="1"/>
</dbReference>
<keyword evidence="5" id="KW-0677">Repeat</keyword>
<dbReference type="Gene3D" id="2.60.40.60">
    <property type="entry name" value="Cadherins"/>
    <property type="match status" value="3"/>
</dbReference>
<evidence type="ECO:0000256" key="7">
    <source>
        <dbReference type="ARBA" id="ARBA00022889"/>
    </source>
</evidence>
<accession>A0A8J4XEM7</accession>
<dbReference type="GO" id="GO:0007156">
    <property type="term" value="P:homophilic cell adhesion via plasma membrane adhesion molecules"/>
    <property type="evidence" value="ECO:0007669"/>
    <property type="project" value="InterPro"/>
</dbReference>
<keyword evidence="3" id="KW-0812">Transmembrane</keyword>
<evidence type="ECO:0000256" key="6">
    <source>
        <dbReference type="ARBA" id="ARBA00022837"/>
    </source>
</evidence>
<dbReference type="EMBL" id="QNUK01000033">
    <property type="protein sequence ID" value="KAF5906423.1"/>
    <property type="molecule type" value="Genomic_DNA"/>
</dbReference>
<dbReference type="GO" id="GO:0000902">
    <property type="term" value="P:cell morphogenesis"/>
    <property type="evidence" value="ECO:0007669"/>
    <property type="project" value="TreeGrafter"/>
</dbReference>
<dbReference type="PANTHER" id="PTHR24027">
    <property type="entry name" value="CADHERIN-23"/>
    <property type="match status" value="1"/>
</dbReference>
<keyword evidence="7" id="KW-0130">Cell adhesion</keyword>
<comment type="caution">
    <text evidence="14">The sequence shown here is derived from an EMBL/GenBank/DDBJ whole genome shotgun (WGS) entry which is preliminary data.</text>
</comment>
<dbReference type="GO" id="GO:0005912">
    <property type="term" value="C:adherens junction"/>
    <property type="evidence" value="ECO:0007669"/>
    <property type="project" value="TreeGrafter"/>
</dbReference>
<dbReference type="InterPro" id="IPR002126">
    <property type="entry name" value="Cadherin-like_dom"/>
</dbReference>
<evidence type="ECO:0000256" key="12">
    <source>
        <dbReference type="SAM" id="SignalP"/>
    </source>
</evidence>
<name>A0A8J4XEM7_CLAMG</name>
<evidence type="ECO:0000256" key="5">
    <source>
        <dbReference type="ARBA" id="ARBA00022737"/>
    </source>
</evidence>
<feature type="domain" description="Cadherin" evidence="13">
    <location>
        <begin position="134"/>
        <end position="246"/>
    </location>
</feature>
<evidence type="ECO:0000256" key="4">
    <source>
        <dbReference type="ARBA" id="ARBA00022729"/>
    </source>
</evidence>
<dbReference type="GO" id="GO:0044331">
    <property type="term" value="P:cell-cell adhesion mediated by cadherin"/>
    <property type="evidence" value="ECO:0007669"/>
    <property type="project" value="TreeGrafter"/>
</dbReference>
<organism evidence="14 15">
    <name type="scientific">Clarias magur</name>
    <name type="common">Asian catfish</name>
    <name type="synonym">Macropteronotus magur</name>
    <dbReference type="NCBI Taxonomy" id="1594786"/>
    <lineage>
        <taxon>Eukaryota</taxon>
        <taxon>Metazoa</taxon>
        <taxon>Chordata</taxon>
        <taxon>Craniata</taxon>
        <taxon>Vertebrata</taxon>
        <taxon>Euteleostomi</taxon>
        <taxon>Actinopterygii</taxon>
        <taxon>Neopterygii</taxon>
        <taxon>Teleostei</taxon>
        <taxon>Ostariophysi</taxon>
        <taxon>Siluriformes</taxon>
        <taxon>Clariidae</taxon>
        <taxon>Clarias</taxon>
    </lineage>
</organism>
<dbReference type="InterPro" id="IPR015919">
    <property type="entry name" value="Cadherin-like_sf"/>
</dbReference>
<dbReference type="Pfam" id="PF00028">
    <property type="entry name" value="Cadherin"/>
    <property type="match status" value="1"/>
</dbReference>
<dbReference type="GO" id="GO:0007043">
    <property type="term" value="P:cell-cell junction assembly"/>
    <property type="evidence" value="ECO:0007669"/>
    <property type="project" value="TreeGrafter"/>
</dbReference>
<feature type="signal peptide" evidence="12">
    <location>
        <begin position="1"/>
        <end position="19"/>
    </location>
</feature>
<dbReference type="SMART" id="SM00112">
    <property type="entry name" value="CA"/>
    <property type="match status" value="2"/>
</dbReference>
<dbReference type="PRINTS" id="PR00205">
    <property type="entry name" value="CADHERIN"/>
</dbReference>
<dbReference type="GO" id="GO:0016342">
    <property type="term" value="C:catenin complex"/>
    <property type="evidence" value="ECO:0007669"/>
    <property type="project" value="TreeGrafter"/>
</dbReference>
<keyword evidence="4 12" id="KW-0732">Signal</keyword>
<evidence type="ECO:0000256" key="3">
    <source>
        <dbReference type="ARBA" id="ARBA00022692"/>
    </source>
</evidence>
<evidence type="ECO:0000256" key="2">
    <source>
        <dbReference type="ARBA" id="ARBA00022475"/>
    </source>
</evidence>
<dbReference type="FunFam" id="2.60.40.60:FF:000019">
    <property type="entry name" value="Cadherin 2"/>
    <property type="match status" value="1"/>
</dbReference>
<evidence type="ECO:0000259" key="13">
    <source>
        <dbReference type="PROSITE" id="PS50268"/>
    </source>
</evidence>
<evidence type="ECO:0000256" key="1">
    <source>
        <dbReference type="ARBA" id="ARBA00004251"/>
    </source>
</evidence>
<feature type="domain" description="Cadherin" evidence="13">
    <location>
        <begin position="28"/>
        <end position="133"/>
    </location>
</feature>
<keyword evidence="8" id="KW-1133">Transmembrane helix</keyword>
<dbReference type="InterPro" id="IPR039808">
    <property type="entry name" value="Cadherin"/>
</dbReference>
<evidence type="ECO:0000313" key="14">
    <source>
        <dbReference type="EMBL" id="KAF5906423.1"/>
    </source>
</evidence>
<dbReference type="Proteomes" id="UP000727407">
    <property type="component" value="Unassembled WGS sequence"/>
</dbReference>
<dbReference type="GO" id="GO:0005509">
    <property type="term" value="F:calcium ion binding"/>
    <property type="evidence" value="ECO:0007669"/>
    <property type="project" value="UniProtKB-UniRule"/>
</dbReference>
<dbReference type="OrthoDB" id="9045962at2759"/>
<keyword evidence="15" id="KW-1185">Reference proteome</keyword>
<keyword evidence="2" id="KW-1003">Cell membrane</keyword>
<dbReference type="FunFam" id="2.60.40.60:FF:000011">
    <property type="entry name" value="Cadherin 1"/>
    <property type="match status" value="1"/>
</dbReference>
<feature type="non-terminal residue" evidence="14">
    <location>
        <position position="311"/>
    </location>
</feature>
<gene>
    <name evidence="14" type="ORF">DAT39_003881</name>
</gene>
<proteinExistence type="predicted"/>
<dbReference type="GO" id="GO:0034332">
    <property type="term" value="P:adherens junction organization"/>
    <property type="evidence" value="ECO:0007669"/>
    <property type="project" value="TreeGrafter"/>
</dbReference>
<evidence type="ECO:0000313" key="15">
    <source>
        <dbReference type="Proteomes" id="UP000727407"/>
    </source>
</evidence>
<keyword evidence="9" id="KW-0472">Membrane</keyword>
<dbReference type="GO" id="GO:0016339">
    <property type="term" value="P:calcium-dependent cell-cell adhesion via plasma membrane cell adhesion molecules"/>
    <property type="evidence" value="ECO:0007669"/>
    <property type="project" value="TreeGrafter"/>
</dbReference>
<feature type="chain" id="PRO_5035169833" evidence="12">
    <location>
        <begin position="20"/>
        <end position="311"/>
    </location>
</feature>
<dbReference type="PROSITE" id="PS50268">
    <property type="entry name" value="CADHERIN_2"/>
    <property type="match status" value="2"/>
</dbReference>
<dbReference type="InterPro" id="IPR020894">
    <property type="entry name" value="Cadherin_CS"/>
</dbReference>
<dbReference type="CDD" id="cd11304">
    <property type="entry name" value="Cadherin_repeat"/>
    <property type="match status" value="2"/>
</dbReference>
<comment type="subcellular location">
    <subcellularLocation>
        <location evidence="1">Cell membrane</location>
        <topology evidence="1">Single-pass type I membrane protein</topology>
    </subcellularLocation>
</comment>
<keyword evidence="10" id="KW-0325">Glycoprotein</keyword>
<evidence type="ECO:0000256" key="8">
    <source>
        <dbReference type="ARBA" id="ARBA00022989"/>
    </source>
</evidence>
<sequence length="311" mass="34892">MRTWTLALILILFTVAASAHSKIRQKRTWIIDSFTIEEESPGPFPYPLGVISVDKAYLVNFVLSGSGVDLEPKNVLSINGKTGQVLVHKKVDHEAFPVLRLKFEAMNVSNNKVDTRLGVEVKVQDINDHAPVFKPPNYETRINESEPQGKLVLRVFALDGDDVTTPNGTFRFRLVSAKPKTDNVEFYMTQNENVGNIYFKGCLDYEKAQKYTLLIEAKDNGEKVQLSSTSTVIVNIIDHNNHLPEITGHTGPAKVKERESGVDVLRLQVMDKDTRGSPAWKAKFTLHGDPENYFKIQTDPKTNEGILTIVK</sequence>
<dbReference type="GO" id="GO:0008013">
    <property type="term" value="F:beta-catenin binding"/>
    <property type="evidence" value="ECO:0007669"/>
    <property type="project" value="TreeGrafter"/>
</dbReference>
<dbReference type="GO" id="GO:0060027">
    <property type="term" value="P:convergent extension involved in gastrulation"/>
    <property type="evidence" value="ECO:0007669"/>
    <property type="project" value="UniProtKB-ARBA"/>
</dbReference>
<dbReference type="GO" id="GO:0045296">
    <property type="term" value="F:cadherin binding"/>
    <property type="evidence" value="ECO:0007669"/>
    <property type="project" value="TreeGrafter"/>
</dbReference>
<evidence type="ECO:0000256" key="11">
    <source>
        <dbReference type="PROSITE-ProRule" id="PRU00043"/>
    </source>
</evidence>
<dbReference type="AlphaFoldDB" id="A0A8J4XEM7"/>
<dbReference type="SUPFAM" id="SSF49313">
    <property type="entry name" value="Cadherin-like"/>
    <property type="match status" value="2"/>
</dbReference>
<dbReference type="PROSITE" id="PS00232">
    <property type="entry name" value="CADHERIN_1"/>
    <property type="match status" value="1"/>
</dbReference>
<keyword evidence="6 11" id="KW-0106">Calcium</keyword>
<dbReference type="GO" id="GO:0016477">
    <property type="term" value="P:cell migration"/>
    <property type="evidence" value="ECO:0007669"/>
    <property type="project" value="TreeGrafter"/>
</dbReference>
<reference evidence="14" key="1">
    <citation type="submission" date="2020-07" db="EMBL/GenBank/DDBJ databases">
        <title>Clarias magur genome sequencing, assembly and annotation.</title>
        <authorList>
            <person name="Kushwaha B."/>
            <person name="Kumar R."/>
            <person name="Das P."/>
            <person name="Joshi C.G."/>
            <person name="Kumar D."/>
            <person name="Nagpure N.S."/>
            <person name="Pandey M."/>
            <person name="Agarwal S."/>
            <person name="Srivastava S."/>
            <person name="Singh M."/>
            <person name="Sahoo L."/>
            <person name="Jayasankar P."/>
            <person name="Meher P.K."/>
            <person name="Koringa P.G."/>
            <person name="Iquebal M.A."/>
            <person name="Das S.P."/>
            <person name="Bit A."/>
            <person name="Patnaik S."/>
            <person name="Patel N."/>
            <person name="Shah T.M."/>
            <person name="Hinsu A."/>
            <person name="Jena J.K."/>
        </authorList>
    </citation>
    <scope>NUCLEOTIDE SEQUENCE</scope>
    <source>
        <strain evidence="14">CIFAMagur01</strain>
        <tissue evidence="14">Testis</tissue>
    </source>
</reference>
<evidence type="ECO:0000256" key="10">
    <source>
        <dbReference type="ARBA" id="ARBA00023180"/>
    </source>
</evidence>